<evidence type="ECO:0000256" key="1">
    <source>
        <dbReference type="SAM" id="MobiDB-lite"/>
    </source>
</evidence>
<feature type="region of interest" description="Disordered" evidence="1">
    <location>
        <begin position="172"/>
        <end position="191"/>
    </location>
</feature>
<dbReference type="Gene3D" id="1.10.10.10">
    <property type="entry name" value="Winged helix-like DNA-binding domain superfamily/Winged helix DNA-binding domain"/>
    <property type="match status" value="1"/>
</dbReference>
<dbReference type="AlphaFoldDB" id="A0A7X6R0N4"/>
<reference evidence="2 3" key="1">
    <citation type="submission" date="2020-04" db="EMBL/GenBank/DDBJ databases">
        <title>MicrobeNet Type strains.</title>
        <authorList>
            <person name="Nicholson A.C."/>
        </authorList>
    </citation>
    <scope>NUCLEOTIDE SEQUENCE [LARGE SCALE GENOMIC DNA]</scope>
    <source>
        <strain evidence="2 3">ATCC BAA-788</strain>
    </source>
</reference>
<dbReference type="RefSeq" id="WP_168631457.1">
    <property type="nucleotide sequence ID" value="NZ_BONL01000036.1"/>
</dbReference>
<protein>
    <submittedName>
        <fullName evidence="2">MarR family transcriptional regulator</fullName>
    </submittedName>
</protein>
<evidence type="ECO:0000313" key="3">
    <source>
        <dbReference type="Proteomes" id="UP000581206"/>
    </source>
</evidence>
<dbReference type="SUPFAM" id="SSF46785">
    <property type="entry name" value="Winged helix' DNA-binding domain"/>
    <property type="match status" value="1"/>
</dbReference>
<proteinExistence type="predicted"/>
<sequence length="572" mass="62201">MEYRAADERRLTDRLPAKPAAVRVYGHDGSCSTLFLDLDSSRGGADAVAREATRLVKWLAECGARVIEDVSPNGGRHIYVPLAQRLDLAAAREIVEALALRFPTIDASPHRSARSGCIRTPGSRHKTGGHQQLVTTLATAVDVLHRRNTPDVVDALRIRLAPQIAAWHAAHTPAPLSPTDPPAVGEPAGGAPRALSAVVTRIAREGIYDATRYGSPSEARAAVMAAAARAGWRLADVVVRLEDGRWPGLAGMYEANRPKADQRRERIAADWRNAQALIARTPRRAGSSYVRRSHTSRLESLAGGLRGAPYGPPADPHLEHQFIRTWTTAVLAYERHRFAPIGTKIRWLLRALAEAGHKSASRYFGFGSRALAVATGSDHSTIAAMLKVLTELGWLDLIQAAHGTAADLYALTIPKDVQAADLRWHSGTIHAKRPAFRELGDIAGLVFEALEHGRARSITALVEAVGCSRSSIAEAVDLLCEHGLVERTTDGLLPHPELLARIAEDLGVTEAIALQLATYARQRRRWRAYLARHDQQAACGISERDMYDSEIDEYWLPPPGDVTWTLAGVLVA</sequence>
<evidence type="ECO:0000313" key="2">
    <source>
        <dbReference type="EMBL" id="NKY24322.1"/>
    </source>
</evidence>
<dbReference type="InterPro" id="IPR036388">
    <property type="entry name" value="WH-like_DNA-bd_sf"/>
</dbReference>
<keyword evidence="3" id="KW-1185">Reference proteome</keyword>
<comment type="caution">
    <text evidence="2">The sequence shown here is derived from an EMBL/GenBank/DDBJ whole genome shotgun (WGS) entry which is preliminary data.</text>
</comment>
<dbReference type="InterPro" id="IPR036390">
    <property type="entry name" value="WH_DNA-bd_sf"/>
</dbReference>
<dbReference type="Proteomes" id="UP000581206">
    <property type="component" value="Unassembled WGS sequence"/>
</dbReference>
<feature type="region of interest" description="Disordered" evidence="1">
    <location>
        <begin position="111"/>
        <end position="131"/>
    </location>
</feature>
<feature type="compositionally biased region" description="Low complexity" evidence="1">
    <location>
        <begin position="182"/>
        <end position="191"/>
    </location>
</feature>
<dbReference type="EMBL" id="JAAXOX010000014">
    <property type="protein sequence ID" value="NKY24322.1"/>
    <property type="molecule type" value="Genomic_DNA"/>
</dbReference>
<gene>
    <name evidence="2" type="ORF">HGA03_16770</name>
</gene>
<accession>A0A7X6R0N4</accession>
<organism evidence="2 3">
    <name type="scientific">Cellulomonas denverensis</name>
    <dbReference type="NCBI Taxonomy" id="264297"/>
    <lineage>
        <taxon>Bacteria</taxon>
        <taxon>Bacillati</taxon>
        <taxon>Actinomycetota</taxon>
        <taxon>Actinomycetes</taxon>
        <taxon>Micrococcales</taxon>
        <taxon>Cellulomonadaceae</taxon>
        <taxon>Cellulomonas</taxon>
    </lineage>
</organism>
<name>A0A7X6R0N4_9CELL</name>